<evidence type="ECO:0000313" key="2">
    <source>
        <dbReference type="EMBL" id="VDP17278.1"/>
    </source>
</evidence>
<accession>A0A183IXW5</accession>
<protein>
    <submittedName>
        <fullName evidence="4">Transposase</fullName>
    </submittedName>
</protein>
<evidence type="ECO:0000256" key="1">
    <source>
        <dbReference type="SAM" id="MobiDB-lite"/>
    </source>
</evidence>
<keyword evidence="3" id="KW-1185">Reference proteome</keyword>
<dbReference type="AlphaFoldDB" id="A0A183IXW5"/>
<feature type="region of interest" description="Disordered" evidence="1">
    <location>
        <begin position="50"/>
        <end position="75"/>
    </location>
</feature>
<dbReference type="Proteomes" id="UP000270296">
    <property type="component" value="Unassembled WGS sequence"/>
</dbReference>
<proteinExistence type="predicted"/>
<reference evidence="2 3" key="2">
    <citation type="submission" date="2018-11" db="EMBL/GenBank/DDBJ databases">
        <authorList>
            <consortium name="Pathogen Informatics"/>
        </authorList>
    </citation>
    <scope>NUCLEOTIDE SEQUENCE [LARGE SCALE GENOMIC DNA]</scope>
</reference>
<name>A0A183IXW5_9BILA</name>
<gene>
    <name evidence="2" type="ORF">SBAD_LOCUS8463</name>
</gene>
<sequence>MPGTNRFFVPRCPLLVRIADVPVLPVPIDRSIGVMIDRSVPDVFAGLWPKTAPSTPDTHSGRRQANRVYRTGPNG</sequence>
<evidence type="ECO:0000313" key="3">
    <source>
        <dbReference type="Proteomes" id="UP000270296"/>
    </source>
</evidence>
<dbReference type="EMBL" id="UZAM01011617">
    <property type="protein sequence ID" value="VDP17278.1"/>
    <property type="molecule type" value="Genomic_DNA"/>
</dbReference>
<dbReference type="WBParaSite" id="SBAD_0000877301-mRNA-1">
    <property type="protein sequence ID" value="SBAD_0000877301-mRNA-1"/>
    <property type="gene ID" value="SBAD_0000877301"/>
</dbReference>
<organism evidence="4">
    <name type="scientific">Soboliphyme baturini</name>
    <dbReference type="NCBI Taxonomy" id="241478"/>
    <lineage>
        <taxon>Eukaryota</taxon>
        <taxon>Metazoa</taxon>
        <taxon>Ecdysozoa</taxon>
        <taxon>Nematoda</taxon>
        <taxon>Enoplea</taxon>
        <taxon>Dorylaimia</taxon>
        <taxon>Dioctophymatida</taxon>
        <taxon>Dioctophymatoidea</taxon>
        <taxon>Soboliphymatidae</taxon>
        <taxon>Soboliphyme</taxon>
    </lineage>
</organism>
<reference evidence="4" key="1">
    <citation type="submission" date="2016-06" db="UniProtKB">
        <authorList>
            <consortium name="WormBaseParasite"/>
        </authorList>
    </citation>
    <scope>IDENTIFICATION</scope>
</reference>
<evidence type="ECO:0000313" key="4">
    <source>
        <dbReference type="WBParaSite" id="SBAD_0000877301-mRNA-1"/>
    </source>
</evidence>